<dbReference type="GO" id="GO:0016618">
    <property type="term" value="F:hydroxypyruvate reductase [NAD(P)H] activity"/>
    <property type="evidence" value="ECO:0007669"/>
    <property type="project" value="TreeGrafter"/>
</dbReference>
<evidence type="ECO:0000259" key="3">
    <source>
        <dbReference type="Pfam" id="PF02826"/>
    </source>
</evidence>
<dbReference type="Pfam" id="PF02826">
    <property type="entry name" value="2-Hacid_dh_C"/>
    <property type="match status" value="1"/>
</dbReference>
<sequence>MPTALIQGRIAVQFEHLLRKELSEDWKVLCWNPEKHSPEEFPAMAYEADAIIGGKIPTEAWPKTPKLKLFQIPWTGYDFCSPDSMPLGIPVSNCFEHESTIAEYVLCAMLEIKIGLREMDKRFRAEGWAGRQPGTSLHHEEIRNRTVGIIGYGHIGKEIAKRAAAFDMRIIAIRRSQQDAVAPLDWIGTADQLDKLLSESDFVVVACDMNEETIGMIDAPQIAKMKPSGIIINVARGRIIAEEALYNALKNKKISGAVLDVWYNYIGNDREKVSPSNLPFEQLDNVILSAHESASAPEQVERRWKFVAENICRATEGETPKNIVFVGSEKAAD</sequence>
<dbReference type="InterPro" id="IPR006140">
    <property type="entry name" value="D-isomer_DH_NAD-bd"/>
</dbReference>
<dbReference type="InterPro" id="IPR036291">
    <property type="entry name" value="NAD(P)-bd_dom_sf"/>
</dbReference>
<reference evidence="4" key="1">
    <citation type="submission" date="2018-05" db="EMBL/GenBank/DDBJ databases">
        <authorList>
            <person name="Lanie J.A."/>
            <person name="Ng W.-L."/>
            <person name="Kazmierczak K.M."/>
            <person name="Andrzejewski T.M."/>
            <person name="Davidsen T.M."/>
            <person name="Wayne K.J."/>
            <person name="Tettelin H."/>
            <person name="Glass J.I."/>
            <person name="Rusch D."/>
            <person name="Podicherti R."/>
            <person name="Tsui H.-C.T."/>
            <person name="Winkler M.E."/>
        </authorList>
    </citation>
    <scope>NUCLEOTIDE SEQUENCE</scope>
</reference>
<dbReference type="SUPFAM" id="SSF51735">
    <property type="entry name" value="NAD(P)-binding Rossmann-fold domains"/>
    <property type="match status" value="1"/>
</dbReference>
<dbReference type="SUPFAM" id="SSF52283">
    <property type="entry name" value="Formate/glycerate dehydrogenase catalytic domain-like"/>
    <property type="match status" value="1"/>
</dbReference>
<evidence type="ECO:0000256" key="2">
    <source>
        <dbReference type="ARBA" id="ARBA00023027"/>
    </source>
</evidence>
<dbReference type="GO" id="GO:0005829">
    <property type="term" value="C:cytosol"/>
    <property type="evidence" value="ECO:0007669"/>
    <property type="project" value="TreeGrafter"/>
</dbReference>
<dbReference type="PANTHER" id="PTHR10996">
    <property type="entry name" value="2-HYDROXYACID DEHYDROGENASE-RELATED"/>
    <property type="match status" value="1"/>
</dbReference>
<dbReference type="InterPro" id="IPR050223">
    <property type="entry name" value="D-isomer_2-hydroxyacid_DH"/>
</dbReference>
<gene>
    <name evidence="4" type="ORF">METZ01_LOCUS107414</name>
</gene>
<dbReference type="CDD" id="cd12165">
    <property type="entry name" value="2-Hacid_dh_6"/>
    <property type="match status" value="1"/>
</dbReference>
<protein>
    <recommendedName>
        <fullName evidence="3">D-isomer specific 2-hydroxyacid dehydrogenase NAD-binding domain-containing protein</fullName>
    </recommendedName>
</protein>
<proteinExistence type="predicted"/>
<dbReference type="GO" id="GO:0051287">
    <property type="term" value="F:NAD binding"/>
    <property type="evidence" value="ECO:0007669"/>
    <property type="project" value="InterPro"/>
</dbReference>
<organism evidence="4">
    <name type="scientific">marine metagenome</name>
    <dbReference type="NCBI Taxonomy" id="408172"/>
    <lineage>
        <taxon>unclassified sequences</taxon>
        <taxon>metagenomes</taxon>
        <taxon>ecological metagenomes</taxon>
    </lineage>
</organism>
<dbReference type="EMBL" id="UINC01012500">
    <property type="protein sequence ID" value="SVA54560.1"/>
    <property type="molecule type" value="Genomic_DNA"/>
</dbReference>
<dbReference type="Gene3D" id="3.40.50.720">
    <property type="entry name" value="NAD(P)-binding Rossmann-like Domain"/>
    <property type="match status" value="2"/>
</dbReference>
<evidence type="ECO:0000313" key="4">
    <source>
        <dbReference type="EMBL" id="SVA54560.1"/>
    </source>
</evidence>
<keyword evidence="2" id="KW-0520">NAD</keyword>
<feature type="domain" description="D-isomer specific 2-hydroxyacid dehydrogenase NAD-binding" evidence="3">
    <location>
        <begin position="108"/>
        <end position="291"/>
    </location>
</feature>
<dbReference type="PANTHER" id="PTHR10996:SF178">
    <property type="entry name" value="2-HYDROXYACID DEHYDROGENASE YGL185C-RELATED"/>
    <property type="match status" value="1"/>
</dbReference>
<accession>A0A381WQ24</accession>
<evidence type="ECO:0000256" key="1">
    <source>
        <dbReference type="ARBA" id="ARBA00023002"/>
    </source>
</evidence>
<dbReference type="GO" id="GO:0030267">
    <property type="term" value="F:glyoxylate reductase (NADPH) activity"/>
    <property type="evidence" value="ECO:0007669"/>
    <property type="project" value="TreeGrafter"/>
</dbReference>
<keyword evidence="1" id="KW-0560">Oxidoreductase</keyword>
<dbReference type="AlphaFoldDB" id="A0A381WQ24"/>
<name>A0A381WQ24_9ZZZZ</name>